<dbReference type="Gene3D" id="3.40.50.10140">
    <property type="entry name" value="Toll/interleukin-1 receptor homology (TIR) domain"/>
    <property type="match status" value="1"/>
</dbReference>
<dbReference type="EMBL" id="GL348720">
    <property type="protein sequence ID" value="EFH41550.1"/>
    <property type="molecule type" value="Genomic_DNA"/>
</dbReference>
<dbReference type="Proteomes" id="UP000008694">
    <property type="component" value="Unassembled WGS sequence"/>
</dbReference>
<evidence type="ECO:0000313" key="3">
    <source>
        <dbReference type="EMBL" id="EFH41550.1"/>
    </source>
</evidence>
<dbReference type="SUPFAM" id="SSF52200">
    <property type="entry name" value="Toll/Interleukin receptor TIR domain"/>
    <property type="match status" value="1"/>
</dbReference>
<organism evidence="4">
    <name type="scientific">Arabidopsis lyrata subsp. lyrata</name>
    <name type="common">Lyre-leaved rock-cress</name>
    <dbReference type="NCBI Taxonomy" id="81972"/>
    <lineage>
        <taxon>Eukaryota</taxon>
        <taxon>Viridiplantae</taxon>
        <taxon>Streptophyta</taxon>
        <taxon>Embryophyta</taxon>
        <taxon>Tracheophyta</taxon>
        <taxon>Spermatophyta</taxon>
        <taxon>Magnoliopsida</taxon>
        <taxon>eudicotyledons</taxon>
        <taxon>Gunneridae</taxon>
        <taxon>Pentapetalae</taxon>
        <taxon>rosids</taxon>
        <taxon>malvids</taxon>
        <taxon>Brassicales</taxon>
        <taxon>Brassicaceae</taxon>
        <taxon>Camelineae</taxon>
        <taxon>Arabidopsis</taxon>
    </lineage>
</organism>
<evidence type="ECO:0000256" key="1">
    <source>
        <dbReference type="ARBA" id="ARBA00023027"/>
    </source>
</evidence>
<keyword evidence="4" id="KW-1185">Reference proteome</keyword>
<proteinExistence type="predicted"/>
<gene>
    <name evidence="3" type="ORF">ARALYDRAFT_917039</name>
</gene>
<dbReference type="HOGENOM" id="CLU_001561_3_1_1"/>
<dbReference type="GO" id="GO:0007165">
    <property type="term" value="P:signal transduction"/>
    <property type="evidence" value="ECO:0007669"/>
    <property type="project" value="InterPro"/>
</dbReference>
<dbReference type="InterPro" id="IPR035897">
    <property type="entry name" value="Toll_tir_struct_dom_sf"/>
</dbReference>
<protein>
    <recommendedName>
        <fullName evidence="2">TIR domain-containing protein</fullName>
    </recommendedName>
</protein>
<sequence length="163" mass="18933">MAASSSVRQTPTGPQVFINFRGKDVRNGFISFLEPAMREASINVFIDKDEVVGTDLVNLFVRIQESRVHHELAQVKDCIYQGGLNVIPIFYKLAPSSVEELKGGFGDTFRVLKRKYKHDHERTQKWEEALQFIPKKRGMTFSEQRLFSHLLLRYSRLQIYIKL</sequence>
<dbReference type="Gramene" id="scaffold_800439.1">
    <property type="protein sequence ID" value="scaffold_800439.1"/>
    <property type="gene ID" value="scaffold_800439.1"/>
</dbReference>
<feature type="domain" description="TIR" evidence="2">
    <location>
        <begin position="12"/>
        <end position="159"/>
    </location>
</feature>
<dbReference type="AlphaFoldDB" id="D7MKX5"/>
<keyword evidence="1" id="KW-0520">NAD</keyword>
<dbReference type="SMART" id="SM00255">
    <property type="entry name" value="TIR"/>
    <property type="match status" value="1"/>
</dbReference>
<dbReference type="Pfam" id="PF01582">
    <property type="entry name" value="TIR"/>
    <property type="match status" value="1"/>
</dbReference>
<dbReference type="PANTHER" id="PTHR32009:SF75">
    <property type="entry name" value="PROTEIN PHLOEM PROTEIN 2-LIKE A5-RELATED"/>
    <property type="match status" value="1"/>
</dbReference>
<evidence type="ECO:0000313" key="4">
    <source>
        <dbReference type="Proteomes" id="UP000008694"/>
    </source>
</evidence>
<evidence type="ECO:0000259" key="2">
    <source>
        <dbReference type="PROSITE" id="PS50104"/>
    </source>
</evidence>
<reference evidence="4" key="1">
    <citation type="journal article" date="2011" name="Nat. Genet.">
        <title>The Arabidopsis lyrata genome sequence and the basis of rapid genome size change.</title>
        <authorList>
            <person name="Hu T.T."/>
            <person name="Pattyn P."/>
            <person name="Bakker E.G."/>
            <person name="Cao J."/>
            <person name="Cheng J.-F."/>
            <person name="Clark R.M."/>
            <person name="Fahlgren N."/>
            <person name="Fawcett J.A."/>
            <person name="Grimwood J."/>
            <person name="Gundlach H."/>
            <person name="Haberer G."/>
            <person name="Hollister J.D."/>
            <person name="Ossowski S."/>
            <person name="Ottilar R.P."/>
            <person name="Salamov A.A."/>
            <person name="Schneeberger K."/>
            <person name="Spannagl M."/>
            <person name="Wang X."/>
            <person name="Yang L."/>
            <person name="Nasrallah M.E."/>
            <person name="Bergelson J."/>
            <person name="Carrington J.C."/>
            <person name="Gaut B.S."/>
            <person name="Schmutz J."/>
            <person name="Mayer K.F.X."/>
            <person name="Van de Peer Y."/>
            <person name="Grigoriev I.V."/>
            <person name="Nordborg M."/>
            <person name="Weigel D."/>
            <person name="Guo Y.-L."/>
        </authorList>
    </citation>
    <scope>NUCLEOTIDE SEQUENCE [LARGE SCALE GENOMIC DNA]</scope>
    <source>
        <strain evidence="4">cv. MN47</strain>
    </source>
</reference>
<dbReference type="PROSITE" id="PS50104">
    <property type="entry name" value="TIR"/>
    <property type="match status" value="1"/>
</dbReference>
<dbReference type="PANTHER" id="PTHR32009">
    <property type="entry name" value="TMV RESISTANCE PROTEIN N-LIKE"/>
    <property type="match status" value="1"/>
</dbReference>
<accession>D7MKX5</accession>
<dbReference type="STRING" id="81972.D7MKX5"/>
<name>D7MKX5_ARALL</name>
<dbReference type="InterPro" id="IPR000157">
    <property type="entry name" value="TIR_dom"/>
</dbReference>